<dbReference type="EMBL" id="OX465077">
    <property type="protein sequence ID" value="CAI9269588.1"/>
    <property type="molecule type" value="Genomic_DNA"/>
</dbReference>
<dbReference type="AlphaFoldDB" id="A0AA35VIK5"/>
<accession>A0AA35VIK5</accession>
<sequence>MTSTPTKPLTLTSLVGCRHTIDLHCRTSQTSPSSIPIEIPSPISSNRLTVSSPLTTPRRLRLKHLRFQVLMALAHLVVLSLVMQIRRWGMENNSVEILQSYWSSREWETWGRSHWDPK</sequence>
<organism evidence="1 2">
    <name type="scientific">Lactuca saligna</name>
    <name type="common">Willowleaf lettuce</name>
    <dbReference type="NCBI Taxonomy" id="75948"/>
    <lineage>
        <taxon>Eukaryota</taxon>
        <taxon>Viridiplantae</taxon>
        <taxon>Streptophyta</taxon>
        <taxon>Embryophyta</taxon>
        <taxon>Tracheophyta</taxon>
        <taxon>Spermatophyta</taxon>
        <taxon>Magnoliopsida</taxon>
        <taxon>eudicotyledons</taxon>
        <taxon>Gunneridae</taxon>
        <taxon>Pentapetalae</taxon>
        <taxon>asterids</taxon>
        <taxon>campanulids</taxon>
        <taxon>Asterales</taxon>
        <taxon>Asteraceae</taxon>
        <taxon>Cichorioideae</taxon>
        <taxon>Cichorieae</taxon>
        <taxon>Lactucinae</taxon>
        <taxon>Lactuca</taxon>
    </lineage>
</organism>
<keyword evidence="2" id="KW-1185">Reference proteome</keyword>
<name>A0AA35VIK5_LACSI</name>
<dbReference type="Proteomes" id="UP001177003">
    <property type="component" value="Chromosome 1"/>
</dbReference>
<evidence type="ECO:0000313" key="1">
    <source>
        <dbReference type="EMBL" id="CAI9269588.1"/>
    </source>
</evidence>
<proteinExistence type="predicted"/>
<reference evidence="1" key="1">
    <citation type="submission" date="2023-04" db="EMBL/GenBank/DDBJ databases">
        <authorList>
            <person name="Vijverberg K."/>
            <person name="Xiong W."/>
            <person name="Schranz E."/>
        </authorList>
    </citation>
    <scope>NUCLEOTIDE SEQUENCE</scope>
</reference>
<protein>
    <submittedName>
        <fullName evidence="1">Uncharacterized protein</fullName>
    </submittedName>
</protein>
<gene>
    <name evidence="1" type="ORF">LSALG_LOCUS9955</name>
</gene>
<evidence type="ECO:0000313" key="2">
    <source>
        <dbReference type="Proteomes" id="UP001177003"/>
    </source>
</evidence>